<dbReference type="NCBIfam" id="TIGR00152">
    <property type="entry name" value="dephospho-CoA kinase"/>
    <property type="match status" value="1"/>
</dbReference>
<keyword evidence="12" id="KW-1185">Reference proteome</keyword>
<evidence type="ECO:0000256" key="1">
    <source>
        <dbReference type="ARBA" id="ARBA00009018"/>
    </source>
</evidence>
<evidence type="ECO:0000313" key="11">
    <source>
        <dbReference type="EMBL" id="EAK0468668.1"/>
    </source>
</evidence>
<dbReference type="InterPro" id="IPR001977">
    <property type="entry name" value="Depp_CoAkinase"/>
</dbReference>
<dbReference type="GO" id="GO:0015937">
    <property type="term" value="P:coenzyme A biosynthetic process"/>
    <property type="evidence" value="ECO:0007669"/>
    <property type="project" value="UniProtKB-UniRule"/>
</dbReference>
<comment type="caution">
    <text evidence="10">The sequence shown here is derived from an EMBL/GenBank/DDBJ whole genome shotgun (WGS) entry which is preliminary data.</text>
</comment>
<evidence type="ECO:0000313" key="9">
    <source>
        <dbReference type="EMBL" id="EAI8858756.1"/>
    </source>
</evidence>
<keyword evidence="4 6" id="KW-0067">ATP-binding</keyword>
<comment type="subcellular location">
    <subcellularLocation>
        <location evidence="6">Cytoplasm</location>
    </subcellularLocation>
</comment>
<name>A0A5L8U986_CAMFE</name>
<keyword evidence="2 6" id="KW-0808">Transferase</keyword>
<dbReference type="PROSITE" id="PS51219">
    <property type="entry name" value="DPCK"/>
    <property type="match status" value="1"/>
</dbReference>
<sequence>MNSKFRNAYVITGNIGSGKSTVVNMLKLYGFSVIDADKISHDVLDKSSDKIAKEFGKEFVSGSNVDRKKLGALVFKDREKLKLLESILHPQIRSIIYEKAHFLEDKGLPYFIDIPLYFEKNAYNFDKVVLIYAPEHILLHRVISRDRLSKEDAKLRLSTQIDIEEKVAKSQFVIKNDGNLKNLNLELNNFIEKLKENYATLKI</sequence>
<reference evidence="10 13" key="1">
    <citation type="submission" date="2018-05" db="EMBL/GenBank/DDBJ databases">
        <authorList>
            <consortium name="PulseNet: The National Subtyping Network for Foodborne Disease Surveillance"/>
            <person name="Tarr C.L."/>
            <person name="Trees E."/>
            <person name="Katz L.S."/>
            <person name="Carleton-Romer H.A."/>
            <person name="Stroika S."/>
            <person name="Kucerova Z."/>
            <person name="Roache K.F."/>
            <person name="Sabol A.L."/>
            <person name="Besser J."/>
            <person name="Gerner-Smidt P."/>
        </authorList>
    </citation>
    <scope>NUCLEOTIDE SEQUENCE</scope>
    <source>
        <strain evidence="10">2014D-0197</strain>
        <strain evidence="8 13">2016D-0221</strain>
        <strain evidence="11">D4313</strain>
        <strain evidence="9 12">PNUSAC001503</strain>
    </source>
</reference>
<comment type="function">
    <text evidence="6">Catalyzes the phosphorylation of the 3'-hydroxyl group of dephosphocoenzyme A to form coenzyme A.</text>
</comment>
<dbReference type="PANTHER" id="PTHR10695:SF46">
    <property type="entry name" value="BIFUNCTIONAL COENZYME A SYNTHASE-RELATED"/>
    <property type="match status" value="1"/>
</dbReference>
<accession>A0A5L8U986</accession>
<evidence type="ECO:0000256" key="3">
    <source>
        <dbReference type="ARBA" id="ARBA00022741"/>
    </source>
</evidence>
<dbReference type="GO" id="GO:0005737">
    <property type="term" value="C:cytoplasm"/>
    <property type="evidence" value="ECO:0007669"/>
    <property type="project" value="UniProtKB-SubCell"/>
</dbReference>
<gene>
    <name evidence="6" type="primary">coaE</name>
    <name evidence="10" type="ORF">AAH17_08500</name>
    <name evidence="11" type="ORF">AAH24_04705</name>
    <name evidence="8" type="ORF">BVH53_03360</name>
    <name evidence="9" type="ORF">CX802_02675</name>
</gene>
<dbReference type="PANTHER" id="PTHR10695">
    <property type="entry name" value="DEPHOSPHO-COA KINASE-RELATED"/>
    <property type="match status" value="1"/>
</dbReference>
<keyword evidence="6" id="KW-0963">Cytoplasm</keyword>
<dbReference type="EMBL" id="AACCXM010000003">
    <property type="protein sequence ID" value="EAK0468668.1"/>
    <property type="molecule type" value="Genomic_DNA"/>
</dbReference>
<comment type="similarity">
    <text evidence="1 6">Belongs to the CoaE family.</text>
</comment>
<feature type="binding site" evidence="6">
    <location>
        <begin position="16"/>
        <end position="21"/>
    </location>
    <ligand>
        <name>ATP</name>
        <dbReference type="ChEBI" id="CHEBI:30616"/>
    </ligand>
</feature>
<protein>
    <recommendedName>
        <fullName evidence="6 7">Dephospho-CoA kinase</fullName>
        <ecNumber evidence="6 7">2.7.1.24</ecNumber>
    </recommendedName>
    <alternativeName>
        <fullName evidence="6">Dephosphocoenzyme A kinase</fullName>
    </alternativeName>
</protein>
<dbReference type="EMBL" id="AABTCC010000005">
    <property type="protein sequence ID" value="EAI8858756.1"/>
    <property type="molecule type" value="Genomic_DNA"/>
</dbReference>
<proteinExistence type="inferred from homology"/>
<dbReference type="EMBL" id="AACCXK010000021">
    <property type="protein sequence ID" value="EAK0453681.1"/>
    <property type="molecule type" value="Genomic_DNA"/>
</dbReference>
<comment type="catalytic activity">
    <reaction evidence="6">
        <text>3'-dephospho-CoA + ATP = ADP + CoA + H(+)</text>
        <dbReference type="Rhea" id="RHEA:18245"/>
        <dbReference type="ChEBI" id="CHEBI:15378"/>
        <dbReference type="ChEBI" id="CHEBI:30616"/>
        <dbReference type="ChEBI" id="CHEBI:57287"/>
        <dbReference type="ChEBI" id="CHEBI:57328"/>
        <dbReference type="ChEBI" id="CHEBI:456216"/>
        <dbReference type="EC" id="2.7.1.24"/>
    </reaction>
</comment>
<dbReference type="EMBL" id="AABQDW010000004">
    <property type="protein sequence ID" value="EAI5407736.1"/>
    <property type="molecule type" value="Genomic_DNA"/>
</dbReference>
<keyword evidence="5 6" id="KW-0173">Coenzyme A biosynthesis</keyword>
<dbReference type="Proteomes" id="UP000557842">
    <property type="component" value="Unassembled WGS sequence"/>
</dbReference>
<keyword evidence="3 6" id="KW-0547">Nucleotide-binding</keyword>
<dbReference type="AlphaFoldDB" id="A0A5L8U986"/>
<evidence type="ECO:0000256" key="2">
    <source>
        <dbReference type="ARBA" id="ARBA00022679"/>
    </source>
</evidence>
<dbReference type="Pfam" id="PF01121">
    <property type="entry name" value="CoaE"/>
    <property type="match status" value="1"/>
</dbReference>
<evidence type="ECO:0000313" key="8">
    <source>
        <dbReference type="EMBL" id="EAI5407736.1"/>
    </source>
</evidence>
<dbReference type="SUPFAM" id="SSF52540">
    <property type="entry name" value="P-loop containing nucleoside triphosphate hydrolases"/>
    <property type="match status" value="1"/>
</dbReference>
<organism evidence="10">
    <name type="scientific">Campylobacter fetus</name>
    <dbReference type="NCBI Taxonomy" id="196"/>
    <lineage>
        <taxon>Bacteria</taxon>
        <taxon>Pseudomonadati</taxon>
        <taxon>Campylobacterota</taxon>
        <taxon>Epsilonproteobacteria</taxon>
        <taxon>Campylobacterales</taxon>
        <taxon>Campylobacteraceae</taxon>
        <taxon>Campylobacter</taxon>
    </lineage>
</organism>
<dbReference type="GO" id="GO:0005524">
    <property type="term" value="F:ATP binding"/>
    <property type="evidence" value="ECO:0007669"/>
    <property type="project" value="UniProtKB-UniRule"/>
</dbReference>
<comment type="pathway">
    <text evidence="6">Cofactor biosynthesis; coenzyme A biosynthesis; CoA from (R)-pantothenate: step 5/5.</text>
</comment>
<evidence type="ECO:0000313" key="12">
    <source>
        <dbReference type="Proteomes" id="UP000535509"/>
    </source>
</evidence>
<dbReference type="InterPro" id="IPR027417">
    <property type="entry name" value="P-loop_NTPase"/>
</dbReference>
<evidence type="ECO:0000256" key="5">
    <source>
        <dbReference type="ARBA" id="ARBA00022993"/>
    </source>
</evidence>
<evidence type="ECO:0000256" key="4">
    <source>
        <dbReference type="ARBA" id="ARBA00022840"/>
    </source>
</evidence>
<dbReference type="CDD" id="cd02022">
    <property type="entry name" value="DPCK"/>
    <property type="match status" value="1"/>
</dbReference>
<keyword evidence="6 10" id="KW-0418">Kinase</keyword>
<evidence type="ECO:0000256" key="6">
    <source>
        <dbReference type="HAMAP-Rule" id="MF_00376"/>
    </source>
</evidence>
<dbReference type="Proteomes" id="UP000535509">
    <property type="component" value="Unassembled WGS sequence"/>
</dbReference>
<dbReference type="Gene3D" id="3.40.50.300">
    <property type="entry name" value="P-loop containing nucleotide triphosphate hydrolases"/>
    <property type="match status" value="1"/>
</dbReference>
<dbReference type="GeneID" id="61065581"/>
<evidence type="ECO:0000256" key="7">
    <source>
        <dbReference type="NCBIfam" id="TIGR00152"/>
    </source>
</evidence>
<dbReference type="UniPathway" id="UPA00241">
    <property type="reaction ID" value="UER00356"/>
</dbReference>
<dbReference type="EC" id="2.7.1.24" evidence="6 7"/>
<dbReference type="GO" id="GO:0004140">
    <property type="term" value="F:dephospho-CoA kinase activity"/>
    <property type="evidence" value="ECO:0007669"/>
    <property type="project" value="UniProtKB-UniRule"/>
</dbReference>
<dbReference type="RefSeq" id="WP_038454341.1">
    <property type="nucleotide sequence ID" value="NZ_AABUZP020000066.1"/>
</dbReference>
<dbReference type="HAMAP" id="MF_00376">
    <property type="entry name" value="Dephospho_CoA_kinase"/>
    <property type="match status" value="1"/>
</dbReference>
<evidence type="ECO:0000313" key="13">
    <source>
        <dbReference type="Proteomes" id="UP000557842"/>
    </source>
</evidence>
<evidence type="ECO:0000313" key="10">
    <source>
        <dbReference type="EMBL" id="EAK0453681.1"/>
    </source>
</evidence>